<evidence type="ECO:0000259" key="9">
    <source>
        <dbReference type="PROSITE" id="PS50928"/>
    </source>
</evidence>
<keyword evidence="4 8" id="KW-0812">Transmembrane</keyword>
<keyword evidence="2 8" id="KW-0813">Transport</keyword>
<dbReference type="GO" id="GO:0022857">
    <property type="term" value="F:transmembrane transporter activity"/>
    <property type="evidence" value="ECO:0007669"/>
    <property type="project" value="InterPro"/>
</dbReference>
<dbReference type="RefSeq" id="WP_129202923.1">
    <property type="nucleotide sequence ID" value="NZ_CP035495.1"/>
</dbReference>
<keyword evidence="5" id="KW-0029">Amino-acid transport</keyword>
<dbReference type="OrthoDB" id="92598at2"/>
<feature type="domain" description="ABC transmembrane type-1" evidence="9">
    <location>
        <begin position="17"/>
        <end position="162"/>
    </location>
</feature>
<feature type="transmembrane region" description="Helical" evidence="8">
    <location>
        <begin position="85"/>
        <end position="104"/>
    </location>
</feature>
<evidence type="ECO:0000256" key="8">
    <source>
        <dbReference type="RuleBase" id="RU363032"/>
    </source>
</evidence>
<dbReference type="NCBIfam" id="TIGR01726">
    <property type="entry name" value="HEQRo_perm_3TM"/>
    <property type="match status" value="1"/>
</dbReference>
<dbReference type="Gene3D" id="1.10.3720.10">
    <property type="entry name" value="MetI-like"/>
    <property type="match status" value="1"/>
</dbReference>
<evidence type="ECO:0000256" key="4">
    <source>
        <dbReference type="ARBA" id="ARBA00022692"/>
    </source>
</evidence>
<dbReference type="PROSITE" id="PS50928">
    <property type="entry name" value="ABC_TM1"/>
    <property type="match status" value="1"/>
</dbReference>
<dbReference type="SUPFAM" id="SSF161098">
    <property type="entry name" value="MetI-like"/>
    <property type="match status" value="1"/>
</dbReference>
<dbReference type="PANTHER" id="PTHR30614:SF0">
    <property type="entry name" value="L-CYSTINE TRANSPORT SYSTEM PERMEASE PROTEIN TCYL"/>
    <property type="match status" value="1"/>
</dbReference>
<dbReference type="Pfam" id="PF00528">
    <property type="entry name" value="BPD_transp_1"/>
    <property type="match status" value="1"/>
</dbReference>
<dbReference type="GO" id="GO:0043190">
    <property type="term" value="C:ATP-binding cassette (ABC) transporter complex"/>
    <property type="evidence" value="ECO:0007669"/>
    <property type="project" value="InterPro"/>
</dbReference>
<sequence length="162" mass="17246">MLRSFAWSDLQALARGAVWTITLCVTAGLLGTVLGLAIALAATSPVRALRWLAHGYVTLVRGIPLLILVFFAYFGIPLFLPGLELSAFATAVVALTVFAAAYLAEVFRGSLNAVPAGQYEAASALGLGYAGQHRFVILPQALRIAVPRASDSSSRSSRTRRW</sequence>
<keyword evidence="7 8" id="KW-0472">Membrane</keyword>
<evidence type="ECO:0000256" key="5">
    <source>
        <dbReference type="ARBA" id="ARBA00022970"/>
    </source>
</evidence>
<evidence type="ECO:0000313" key="10">
    <source>
        <dbReference type="EMBL" id="QAY62619.1"/>
    </source>
</evidence>
<dbReference type="AlphaFoldDB" id="A0A4P6EMV3"/>
<feature type="transmembrane region" description="Helical" evidence="8">
    <location>
        <begin position="20"/>
        <end position="43"/>
    </location>
</feature>
<dbReference type="Proteomes" id="UP000291758">
    <property type="component" value="Chromosome"/>
</dbReference>
<evidence type="ECO:0000256" key="3">
    <source>
        <dbReference type="ARBA" id="ARBA00022475"/>
    </source>
</evidence>
<dbReference type="InterPro" id="IPR000515">
    <property type="entry name" value="MetI-like"/>
</dbReference>
<proteinExistence type="inferred from homology"/>
<dbReference type="InterPro" id="IPR035906">
    <property type="entry name" value="MetI-like_sf"/>
</dbReference>
<evidence type="ECO:0000256" key="7">
    <source>
        <dbReference type="ARBA" id="ARBA00023136"/>
    </source>
</evidence>
<evidence type="ECO:0000313" key="11">
    <source>
        <dbReference type="Proteomes" id="UP000291758"/>
    </source>
</evidence>
<evidence type="ECO:0000256" key="2">
    <source>
        <dbReference type="ARBA" id="ARBA00022448"/>
    </source>
</evidence>
<organism evidence="10 11">
    <name type="scientific">Xylanimonas allomyrinae</name>
    <dbReference type="NCBI Taxonomy" id="2509459"/>
    <lineage>
        <taxon>Bacteria</taxon>
        <taxon>Bacillati</taxon>
        <taxon>Actinomycetota</taxon>
        <taxon>Actinomycetes</taxon>
        <taxon>Micrococcales</taxon>
        <taxon>Promicromonosporaceae</taxon>
        <taxon>Xylanimonas</taxon>
    </lineage>
</organism>
<reference evidence="10 11" key="1">
    <citation type="submission" date="2019-01" db="EMBL/GenBank/DDBJ databases">
        <title>Genome sequencing of strain 2JSPR-7.</title>
        <authorList>
            <person name="Heo J."/>
            <person name="Kim S.-J."/>
            <person name="Kim J.-S."/>
            <person name="Hong S.-B."/>
            <person name="Kwon S.-W."/>
        </authorList>
    </citation>
    <scope>NUCLEOTIDE SEQUENCE [LARGE SCALE GENOMIC DNA]</scope>
    <source>
        <strain evidence="10 11">2JSPR-7</strain>
    </source>
</reference>
<comment type="similarity">
    <text evidence="8">Belongs to the binding-protein-dependent transport system permease family.</text>
</comment>
<dbReference type="InterPro" id="IPR043429">
    <property type="entry name" value="ArtM/GltK/GlnP/TcyL/YhdX-like"/>
</dbReference>
<gene>
    <name evidence="10" type="ORF">ET495_04400</name>
</gene>
<accession>A0A4P6EMV3</accession>
<dbReference type="KEGG" id="xyl:ET495_04400"/>
<dbReference type="PANTHER" id="PTHR30614">
    <property type="entry name" value="MEMBRANE COMPONENT OF AMINO ACID ABC TRANSPORTER"/>
    <property type="match status" value="1"/>
</dbReference>
<comment type="subcellular location">
    <subcellularLocation>
        <location evidence="1 8">Cell membrane</location>
        <topology evidence="1 8">Multi-pass membrane protein</topology>
    </subcellularLocation>
</comment>
<dbReference type="EMBL" id="CP035495">
    <property type="protein sequence ID" value="QAY62619.1"/>
    <property type="molecule type" value="Genomic_DNA"/>
</dbReference>
<dbReference type="CDD" id="cd06261">
    <property type="entry name" value="TM_PBP2"/>
    <property type="match status" value="1"/>
</dbReference>
<evidence type="ECO:0000256" key="6">
    <source>
        <dbReference type="ARBA" id="ARBA00022989"/>
    </source>
</evidence>
<protein>
    <submittedName>
        <fullName evidence="10">ABC transporter permease subunit</fullName>
    </submittedName>
</protein>
<dbReference type="GO" id="GO:0006865">
    <property type="term" value="P:amino acid transport"/>
    <property type="evidence" value="ECO:0007669"/>
    <property type="project" value="UniProtKB-KW"/>
</dbReference>
<keyword evidence="3" id="KW-1003">Cell membrane</keyword>
<evidence type="ECO:0000256" key="1">
    <source>
        <dbReference type="ARBA" id="ARBA00004651"/>
    </source>
</evidence>
<dbReference type="InterPro" id="IPR010065">
    <property type="entry name" value="AA_ABC_transptr_permease_3TM"/>
</dbReference>
<name>A0A4P6EMV3_9MICO</name>
<feature type="transmembrane region" description="Helical" evidence="8">
    <location>
        <begin position="55"/>
        <end position="79"/>
    </location>
</feature>
<keyword evidence="6 8" id="KW-1133">Transmembrane helix</keyword>
<keyword evidence="11" id="KW-1185">Reference proteome</keyword>